<gene>
    <name evidence="2" type="ORF">G5B37_13925</name>
</gene>
<dbReference type="RefSeq" id="WP_164680631.1">
    <property type="nucleotide sequence ID" value="NZ_CP049057.1"/>
</dbReference>
<dbReference type="SUPFAM" id="SSF53448">
    <property type="entry name" value="Nucleotide-diphospho-sugar transferases"/>
    <property type="match status" value="1"/>
</dbReference>
<keyword evidence="3" id="KW-1185">Reference proteome</keyword>
<keyword evidence="2" id="KW-0808">Transferase</keyword>
<dbReference type="InterPro" id="IPR050834">
    <property type="entry name" value="Glycosyltransf_2"/>
</dbReference>
<dbReference type="GO" id="GO:0016740">
    <property type="term" value="F:transferase activity"/>
    <property type="evidence" value="ECO:0007669"/>
    <property type="project" value="UniProtKB-KW"/>
</dbReference>
<proteinExistence type="predicted"/>
<dbReference type="InterPro" id="IPR001173">
    <property type="entry name" value="Glyco_trans_2-like"/>
</dbReference>
<evidence type="ECO:0000313" key="3">
    <source>
        <dbReference type="Proteomes" id="UP000505306"/>
    </source>
</evidence>
<dbReference type="PANTHER" id="PTHR43685:SF11">
    <property type="entry name" value="GLYCOSYLTRANSFERASE TAGX-RELATED"/>
    <property type="match status" value="1"/>
</dbReference>
<dbReference type="CDD" id="cd00761">
    <property type="entry name" value="Glyco_tranf_GTA_type"/>
    <property type="match status" value="1"/>
</dbReference>
<name>A0A6G6GQ77_9FLAO</name>
<organism evidence="2 3">
    <name type="scientific">Rasiella rasia</name>
    <dbReference type="NCBI Taxonomy" id="2744027"/>
    <lineage>
        <taxon>Bacteria</taxon>
        <taxon>Pseudomonadati</taxon>
        <taxon>Bacteroidota</taxon>
        <taxon>Flavobacteriia</taxon>
        <taxon>Flavobacteriales</taxon>
        <taxon>Flavobacteriaceae</taxon>
        <taxon>Rasiella</taxon>
    </lineage>
</organism>
<dbReference type="Gene3D" id="3.90.550.10">
    <property type="entry name" value="Spore Coat Polysaccharide Biosynthesis Protein SpsA, Chain A"/>
    <property type="match status" value="1"/>
</dbReference>
<accession>A0A6G6GQ77</accession>
<feature type="domain" description="Glycosyltransferase 2-like" evidence="1">
    <location>
        <begin position="9"/>
        <end position="139"/>
    </location>
</feature>
<dbReference type="AlphaFoldDB" id="A0A6G6GQ77"/>
<reference evidence="2 3" key="1">
    <citation type="submission" date="2020-02" db="EMBL/GenBank/DDBJ databases">
        <title>Complete genome sequence of Flavobacteriaceae bacterium.</title>
        <authorList>
            <person name="Kim S.-J."/>
            <person name="Kim Y.-S."/>
            <person name="Kim K.-H."/>
        </authorList>
    </citation>
    <scope>NUCLEOTIDE SEQUENCE [LARGE SCALE GENOMIC DNA]</scope>
    <source>
        <strain evidence="2 3">RR4-40</strain>
    </source>
</reference>
<dbReference type="KEGG" id="mgel:G5B37_13925"/>
<dbReference type="EMBL" id="CP049057">
    <property type="protein sequence ID" value="QIE60620.1"/>
    <property type="molecule type" value="Genomic_DNA"/>
</dbReference>
<sequence length="311" mass="36582">MSTAKPYVSIIIPTLNRAHLIGETLDSIRAQTYTHWECIVVDDGSTDETKSVVMSYCDTDARFKYVERPSNRPKGGNAARNYGFEISKGDFIQWFDSDDLMVASKLELKVNSFKEHSVDFVVSKTKYFNKENISFKNYEFKKKDVTFLNYAIGTVNWFTPDLILKRSVASQISYNELLRAGQEYNLNCKLLLKTTNMFYLEEFLTLRRAHDDSIGQTRRKQQSSYLKTKFEQHWLTYCDVHESAASDAFDRYSLLKCVICYYKSKNTIALPQRFKQQISRVFKSKSIYFTLGQFSNRFFKKYYFFYNQLKK</sequence>
<dbReference type="InterPro" id="IPR029044">
    <property type="entry name" value="Nucleotide-diphossugar_trans"/>
</dbReference>
<dbReference type="PANTHER" id="PTHR43685">
    <property type="entry name" value="GLYCOSYLTRANSFERASE"/>
    <property type="match status" value="1"/>
</dbReference>
<dbReference type="Pfam" id="PF00535">
    <property type="entry name" value="Glycos_transf_2"/>
    <property type="match status" value="1"/>
</dbReference>
<evidence type="ECO:0000313" key="2">
    <source>
        <dbReference type="EMBL" id="QIE60620.1"/>
    </source>
</evidence>
<dbReference type="Proteomes" id="UP000505306">
    <property type="component" value="Chromosome"/>
</dbReference>
<evidence type="ECO:0000259" key="1">
    <source>
        <dbReference type="Pfam" id="PF00535"/>
    </source>
</evidence>
<protein>
    <submittedName>
        <fullName evidence="2">Glycosyltransferase family 2 protein</fullName>
    </submittedName>
</protein>